<comment type="similarity">
    <text evidence="1 5">Belongs to the proline oxidase family.</text>
</comment>
<dbReference type="eggNOG" id="KOG0186">
    <property type="taxonomic scope" value="Eukaryota"/>
</dbReference>
<dbReference type="Proteomes" id="UP000005666">
    <property type="component" value="Chromosome 3"/>
</dbReference>
<feature type="compositionally biased region" description="Low complexity" evidence="6">
    <location>
        <begin position="58"/>
        <end position="74"/>
    </location>
</feature>
<comment type="catalytic activity">
    <reaction evidence="5">
        <text>L-proline + a quinone = (S)-1-pyrroline-5-carboxylate + a quinol + H(+)</text>
        <dbReference type="Rhea" id="RHEA:23784"/>
        <dbReference type="ChEBI" id="CHEBI:15378"/>
        <dbReference type="ChEBI" id="CHEBI:17388"/>
        <dbReference type="ChEBI" id="CHEBI:24646"/>
        <dbReference type="ChEBI" id="CHEBI:60039"/>
        <dbReference type="ChEBI" id="CHEBI:132124"/>
        <dbReference type="EC" id="1.5.5.2"/>
    </reaction>
</comment>
<comment type="cofactor">
    <cofactor evidence="5">
        <name>FAD</name>
        <dbReference type="ChEBI" id="CHEBI:57692"/>
    </cofactor>
</comment>
<evidence type="ECO:0000256" key="1">
    <source>
        <dbReference type="ARBA" id="ARBA00005869"/>
    </source>
</evidence>
<comment type="function">
    <text evidence="5">Converts proline to delta-1-pyrroline-5-carboxylate.</text>
</comment>
<evidence type="ECO:0000256" key="3">
    <source>
        <dbReference type="ARBA" id="ARBA00023002"/>
    </source>
</evidence>
<dbReference type="PANTHER" id="PTHR13914">
    <property type="entry name" value="PROLINE OXIDASE"/>
    <property type="match status" value="1"/>
</dbReference>
<keyword evidence="9" id="KW-1185">Reference proteome</keyword>
<dbReference type="RefSeq" id="XP_003684657.1">
    <property type="nucleotide sequence ID" value="XM_003684609.1"/>
</dbReference>
<dbReference type="Gene3D" id="3.20.20.220">
    <property type="match status" value="1"/>
</dbReference>
<dbReference type="GO" id="GO:0005739">
    <property type="term" value="C:mitochondrion"/>
    <property type="evidence" value="ECO:0007669"/>
    <property type="project" value="EnsemblFungi"/>
</dbReference>
<keyword evidence="4 5" id="KW-0642">Proline metabolism</keyword>
<sequence>MHQIPKSFPHYLAASATFNRTLFRYKHIAQHIRLVSKTSTNTNTNTPYLNPMNFNPHNSTFTDNSTSSSNPNDTDVADIANQVQYLKTLPKSQLFSLFCIGLVTTRSSFLNLVIKIFPYLPMWVIKFFVSKLYVGGNTINEVKKTALELRERGISNMMLSLTIEDSEGLNASINVNKIIDQTIKSIHEVLKVNIVEQIEDCKSSGKNINDIAPGYIALKASALVPNSNDILFHFNNPMYKEKRQELIKNVDTITNEVFMLNQKLGKLYPQRKAPFLVSTIDAEKYDLQKNGVYELQRIMFQKYNKAEYRLTSVVGTWQLYLKDSASDILKEEELARKGNYKLGLKLVRGAYIHSEPNRNVIFDTKSDTDKNYDRVTLSVMDDMIKNSSNSAYGHLMIASHNQKSQLAATELLQKPNTNEFTKTNVIMGQLLGMADMLTYELIKKHNVQNIIKYVPWGPPVETKDYLLRRLQENGDAVRTENGWPLVKAIVKTVFSP</sequence>
<evidence type="ECO:0000313" key="8">
    <source>
        <dbReference type="EMBL" id="CCE62223.1"/>
    </source>
</evidence>
<dbReference type="OrthoDB" id="5464at2759"/>
<dbReference type="InterPro" id="IPR015659">
    <property type="entry name" value="Proline_oxidase"/>
</dbReference>
<dbReference type="GO" id="GO:0010133">
    <property type="term" value="P:L-proline catabolic process to L-glutamate"/>
    <property type="evidence" value="ECO:0007669"/>
    <property type="project" value="EnsemblFungi"/>
</dbReference>
<evidence type="ECO:0000256" key="5">
    <source>
        <dbReference type="RuleBase" id="RU364054"/>
    </source>
</evidence>
<evidence type="ECO:0000259" key="7">
    <source>
        <dbReference type="Pfam" id="PF01619"/>
    </source>
</evidence>
<dbReference type="KEGG" id="tpf:TPHA_0C00660"/>
<evidence type="ECO:0000313" key="9">
    <source>
        <dbReference type="Proteomes" id="UP000005666"/>
    </source>
</evidence>
<dbReference type="FunFam" id="3.20.20.220:FF:000017">
    <property type="entry name" value="Proline dehydrogenase"/>
    <property type="match status" value="1"/>
</dbReference>
<dbReference type="PANTHER" id="PTHR13914:SF0">
    <property type="entry name" value="PROLINE DEHYDROGENASE 1, MITOCHONDRIAL"/>
    <property type="match status" value="1"/>
</dbReference>
<protein>
    <recommendedName>
        <fullName evidence="2 5">Proline dehydrogenase</fullName>
        <ecNumber evidence="2 5">1.5.5.2</ecNumber>
    </recommendedName>
</protein>
<dbReference type="EMBL" id="HE612858">
    <property type="protein sequence ID" value="CCE62223.1"/>
    <property type="molecule type" value="Genomic_DNA"/>
</dbReference>
<dbReference type="GO" id="GO:0071949">
    <property type="term" value="F:FAD binding"/>
    <property type="evidence" value="ECO:0007669"/>
    <property type="project" value="TreeGrafter"/>
</dbReference>
<dbReference type="Pfam" id="PF01619">
    <property type="entry name" value="Pro_dh"/>
    <property type="match status" value="1"/>
</dbReference>
<keyword evidence="5" id="KW-0274">FAD</keyword>
<proteinExistence type="inferred from homology"/>
<dbReference type="EC" id="1.5.5.2" evidence="2 5"/>
<dbReference type="SUPFAM" id="SSF51730">
    <property type="entry name" value="FAD-linked oxidoreductase"/>
    <property type="match status" value="1"/>
</dbReference>
<organism evidence="8 9">
    <name type="scientific">Tetrapisispora phaffii (strain ATCC 24235 / CBS 4417 / NBRC 1672 / NRRL Y-8282 / UCD 70-5)</name>
    <name type="common">Yeast</name>
    <name type="synonym">Fabospora phaffii</name>
    <dbReference type="NCBI Taxonomy" id="1071381"/>
    <lineage>
        <taxon>Eukaryota</taxon>
        <taxon>Fungi</taxon>
        <taxon>Dikarya</taxon>
        <taxon>Ascomycota</taxon>
        <taxon>Saccharomycotina</taxon>
        <taxon>Saccharomycetes</taxon>
        <taxon>Saccharomycetales</taxon>
        <taxon>Saccharomycetaceae</taxon>
        <taxon>Tetrapisispora</taxon>
    </lineage>
</organism>
<gene>
    <name evidence="8" type="primary">TPHA0C00660</name>
    <name evidence="8" type="ordered locus">TPHA_0C00660</name>
</gene>
<reference evidence="8 9" key="1">
    <citation type="journal article" date="2011" name="Proc. Natl. Acad. Sci. U.S.A.">
        <title>Evolutionary erosion of yeast sex chromosomes by mating-type switching accidents.</title>
        <authorList>
            <person name="Gordon J.L."/>
            <person name="Armisen D."/>
            <person name="Proux-Wera E."/>
            <person name="Oheigeartaigh S.S."/>
            <person name="Byrne K.P."/>
            <person name="Wolfe K.H."/>
        </authorList>
    </citation>
    <scope>NUCLEOTIDE SEQUENCE [LARGE SCALE GENOMIC DNA]</scope>
    <source>
        <strain evidence="9">ATCC 24235 / CBS 4417 / NBRC 1672 / NRRL Y-8282 / UCD 70-5</strain>
    </source>
</reference>
<name>G8BR47_TETPH</name>
<dbReference type="STRING" id="1071381.G8BR47"/>
<evidence type="ECO:0000256" key="6">
    <source>
        <dbReference type="SAM" id="MobiDB-lite"/>
    </source>
</evidence>
<dbReference type="GO" id="GO:0004657">
    <property type="term" value="F:proline dehydrogenase activity"/>
    <property type="evidence" value="ECO:0007669"/>
    <property type="project" value="UniProtKB-EC"/>
</dbReference>
<evidence type="ECO:0000256" key="2">
    <source>
        <dbReference type="ARBA" id="ARBA00012695"/>
    </source>
</evidence>
<dbReference type="InterPro" id="IPR029041">
    <property type="entry name" value="FAD-linked_oxidoreductase-like"/>
</dbReference>
<dbReference type="InterPro" id="IPR002872">
    <property type="entry name" value="Proline_DH_dom"/>
</dbReference>
<dbReference type="AlphaFoldDB" id="G8BR47"/>
<dbReference type="GeneID" id="11533917"/>
<keyword evidence="5" id="KW-0285">Flavoprotein</keyword>
<evidence type="ECO:0000256" key="4">
    <source>
        <dbReference type="ARBA" id="ARBA00023062"/>
    </source>
</evidence>
<feature type="region of interest" description="Disordered" evidence="6">
    <location>
        <begin position="49"/>
        <end position="74"/>
    </location>
</feature>
<accession>G8BR47</accession>
<keyword evidence="3 5" id="KW-0560">Oxidoreductase</keyword>
<dbReference type="OMA" id="IIKYVPW"/>
<feature type="domain" description="Proline dehydrogenase" evidence="7">
    <location>
        <begin position="144"/>
        <end position="476"/>
    </location>
</feature>
<dbReference type="HOGENOM" id="CLU_029274_0_0_1"/>